<dbReference type="SUPFAM" id="SSF50911">
    <property type="entry name" value="Mannose 6-phosphate receptor domain"/>
    <property type="match status" value="1"/>
</dbReference>
<sequence length="1584" mass="175809">MPPATTCEILVGALAVVVAAVCCPTYAVPVNSCGLQTDTAAKRHDLTALDRLSGQLLTTESNGNIYYVSICHHVPQMSYYDPRKLVGAVKYSKEGYSINLGRIDQSNVFINDNNIVLTYIGDDGNRDPRDPCKGLRWSTYLTFICDTFLKIDILTLVDEDPNQPETCTIKFEIRTSKTCNRQPISVQNINHINQIGGETEKTKLNQIPFGNELTKNYKQFSNNNNTSNIQIEENNLNQNNLQAISSLNKPLILLNSKPVYENKFTRNESIQKSSNQNGLVHMLPNDRKNHLNFELDNKYLNQNSEDTLFNNANGHFSKGNTFTNFENKNTNLNQYDSKSNSFNNKHNTIGQNQTVLNYYKNKENNLNKTNSPNENPEDKPSSDQIESSDKNKNNESINPNSNQKNSEKAISNNENNNSQNKNSEGKPSSDQIENSDKNTNNENLNPNSNQTISEKAMSNNEKNNSQNKNSEGKPSSDQIENSDKNTNNESINPNSNQTISEKAISNNEKNNSQYKNSESKPSSNQIENSDKNNENINPNSNQTISEKVISNNEKNNLNNTNSPNENTEGIPFSDSTENLNNSSIKTNSNINQNSNHTVSEGIISNNKTNSGNNNKLPDEENKENNSNQTNAQNINSEVTTTENYNENSSKKNVTDIVYNKSNNSLQNNTQNDDSKNASKSDSEDTSTLSNLSTNDTNKIDSSNEKNYNSSSDSTIFIVTTESSKNYDSSTTSDDQTNLTTEKIVNGSISNSNTSDLNNTYLNKINTQSDQNTKSPIKTTILSNNNNNDNLTATDSASQSEDNSNSGTIFSKLFPNGIQLSAATIFGGLGSLSAISVLVGAAINRYYYKRTGTDQIPFKGTFQSIYMYIKVFLSKICCCCSGNLGTLDFTDEKTPLLQPKMFSAPIVPDETLKQKSKISSDDSKSRKSEDFDSDNSNGEKKTKTYGSMEYKSDSYPDNQATLYNDKEKLFKTEHNLQGKSLKKIIGEKTSALFNVKLIENIFEKVEKKFEKTDKENTKENVDIPPTGLISQLLKKGKSIITNENDIAHNEVIKAETNDTSKSHIIQIDKSEKQSSEVEQNKDIIIKDNVDVKSITNFDSAKPLDNTETTYSHEDNLKELIGNTLETSETELSNQNKIKKSPNDVTKDEIAIDTTINKSQQNDVTSVPEIKTMDKDISSELSDLNDLIADLQAFSDKIENNSPKSTDSTVSEIGIIKQNNENDILNKSENGNMASSSEIANKTKVAKLQFSAADNQEQQIKNKNVQVEFTNESNVSEKKIIDDDDDSTEIIEEVIYIDGAEGEENEEEIIEETIETTVVETPDANSETLPFSDSHKSPTTTTVRKTTTRKISSTSAPDEITTVEETIVSGYTPEQEKNKFGFQIGIGKSGVNMSVGDKSIGINTSDVNFGKHEDQGDMNKTQDLSLKLNKPGSKYNKKKQKTSTNIEGEEPNVDVFDERGIISSEKSKKSKTLPNLKIFKRSISQPSHPDIEEVKEESLLDVASKKKGRSTSSLFKLGKSKSKSPEKTDVKTNVNASLSGQEQRTSSVSTIDNRVLETGGDEVVAERKISIKTEGGKKSAPKKEKR</sequence>
<feature type="compositionally biased region" description="Polar residues" evidence="3">
    <location>
        <begin position="497"/>
        <end position="527"/>
    </location>
</feature>
<feature type="compositionally biased region" description="Low complexity" evidence="3">
    <location>
        <begin position="781"/>
        <end position="796"/>
    </location>
</feature>
<feature type="signal peptide" evidence="5">
    <location>
        <begin position="1"/>
        <end position="27"/>
    </location>
</feature>
<feature type="compositionally biased region" description="Polar residues" evidence="3">
    <location>
        <begin position="636"/>
        <end position="647"/>
    </location>
</feature>
<feature type="compositionally biased region" description="Low complexity" evidence="3">
    <location>
        <begin position="1335"/>
        <end position="1353"/>
    </location>
</feature>
<feature type="compositionally biased region" description="Polar residues" evidence="3">
    <location>
        <begin position="766"/>
        <end position="780"/>
    </location>
</feature>
<feature type="compositionally biased region" description="Low complexity" evidence="3">
    <location>
        <begin position="394"/>
        <end position="422"/>
    </location>
</feature>
<evidence type="ECO:0000313" key="8">
    <source>
        <dbReference type="Proteomes" id="UP000325440"/>
    </source>
</evidence>
<feature type="compositionally biased region" description="Polar residues" evidence="3">
    <location>
        <begin position="659"/>
        <end position="670"/>
    </location>
</feature>
<feature type="compositionally biased region" description="Low complexity" evidence="3">
    <location>
        <begin position="438"/>
        <end position="449"/>
    </location>
</feature>
<keyword evidence="2" id="KW-1015">Disulfide bond</keyword>
<keyword evidence="7" id="KW-0675">Receptor</keyword>
<evidence type="ECO:0000259" key="6">
    <source>
        <dbReference type="PROSITE" id="PS51914"/>
    </source>
</evidence>
<evidence type="ECO:0000313" key="7">
    <source>
        <dbReference type="EMBL" id="VVC42635.1"/>
    </source>
</evidence>
<evidence type="ECO:0000256" key="5">
    <source>
        <dbReference type="SAM" id="SignalP"/>
    </source>
</evidence>
<dbReference type="Gene3D" id="2.70.130.10">
    <property type="entry name" value="Mannose-6-phosphate receptor binding domain"/>
    <property type="match status" value="1"/>
</dbReference>
<keyword evidence="1 5" id="KW-0732">Signal</keyword>
<feature type="region of interest" description="Disordered" evidence="3">
    <location>
        <begin position="910"/>
        <end position="951"/>
    </location>
</feature>
<keyword evidence="4" id="KW-0472">Membrane</keyword>
<feature type="region of interest" description="Disordered" evidence="3">
    <location>
        <begin position="1500"/>
        <end position="1557"/>
    </location>
</feature>
<protein>
    <submittedName>
        <fullName evidence="7">Mannose-6-phosphate receptor binding domain</fullName>
    </submittedName>
</protein>
<feature type="compositionally biased region" description="Basic and acidic residues" evidence="3">
    <location>
        <begin position="376"/>
        <end position="393"/>
    </location>
</feature>
<feature type="region of interest" description="Disordered" evidence="3">
    <location>
        <begin position="553"/>
        <end position="710"/>
    </location>
</feature>
<feature type="compositionally biased region" description="Basic and acidic residues" evidence="3">
    <location>
        <begin position="910"/>
        <end position="929"/>
    </location>
</feature>
<evidence type="ECO:0000256" key="3">
    <source>
        <dbReference type="SAM" id="MobiDB-lite"/>
    </source>
</evidence>
<feature type="compositionally biased region" description="Low complexity" evidence="3">
    <location>
        <begin position="578"/>
        <end position="615"/>
    </location>
</feature>
<feature type="compositionally biased region" description="Low complexity" evidence="3">
    <location>
        <begin position="553"/>
        <end position="568"/>
    </location>
</feature>
<organism evidence="7 8">
    <name type="scientific">Cinara cedri</name>
    <dbReference type="NCBI Taxonomy" id="506608"/>
    <lineage>
        <taxon>Eukaryota</taxon>
        <taxon>Metazoa</taxon>
        <taxon>Ecdysozoa</taxon>
        <taxon>Arthropoda</taxon>
        <taxon>Hexapoda</taxon>
        <taxon>Insecta</taxon>
        <taxon>Pterygota</taxon>
        <taxon>Neoptera</taxon>
        <taxon>Paraneoptera</taxon>
        <taxon>Hemiptera</taxon>
        <taxon>Sternorrhyncha</taxon>
        <taxon>Aphidomorpha</taxon>
        <taxon>Aphidoidea</taxon>
        <taxon>Aphididae</taxon>
        <taxon>Lachninae</taxon>
        <taxon>Cinara</taxon>
    </lineage>
</organism>
<feature type="compositionally biased region" description="Basic and acidic residues" evidence="3">
    <location>
        <begin position="1565"/>
        <end position="1575"/>
    </location>
</feature>
<feature type="region of interest" description="Disordered" evidence="3">
    <location>
        <begin position="766"/>
        <end position="802"/>
    </location>
</feature>
<dbReference type="EMBL" id="CABPRJ010001970">
    <property type="protein sequence ID" value="VVC42635.1"/>
    <property type="molecule type" value="Genomic_DNA"/>
</dbReference>
<feature type="compositionally biased region" description="Low complexity" evidence="3">
    <location>
        <begin position="458"/>
        <end position="469"/>
    </location>
</feature>
<evidence type="ECO:0000256" key="1">
    <source>
        <dbReference type="ARBA" id="ARBA00022729"/>
    </source>
</evidence>
<keyword evidence="4" id="KW-0812">Transmembrane</keyword>
<feature type="region of interest" description="Disordered" evidence="3">
    <location>
        <begin position="1319"/>
        <end position="1354"/>
    </location>
</feature>
<reference evidence="7 8" key="1">
    <citation type="submission" date="2019-08" db="EMBL/GenBank/DDBJ databases">
        <authorList>
            <person name="Alioto T."/>
            <person name="Alioto T."/>
            <person name="Gomez Garrido J."/>
        </authorList>
    </citation>
    <scope>NUCLEOTIDE SEQUENCE [LARGE SCALE GENOMIC DNA]</scope>
</reference>
<feature type="domain" description="MRH" evidence="6">
    <location>
        <begin position="31"/>
        <end position="181"/>
    </location>
</feature>
<keyword evidence="4" id="KW-1133">Transmembrane helix</keyword>
<dbReference type="Proteomes" id="UP000325440">
    <property type="component" value="Unassembled WGS sequence"/>
</dbReference>
<evidence type="ECO:0000256" key="4">
    <source>
        <dbReference type="SAM" id="Phobius"/>
    </source>
</evidence>
<feature type="chain" id="PRO_5023031662" evidence="5">
    <location>
        <begin position="28"/>
        <end position="1584"/>
    </location>
</feature>
<keyword evidence="8" id="KW-1185">Reference proteome</keyword>
<feature type="transmembrane region" description="Helical" evidence="4">
    <location>
        <begin position="819"/>
        <end position="842"/>
    </location>
</feature>
<feature type="region of interest" description="Disordered" evidence="3">
    <location>
        <begin position="1409"/>
        <end position="1449"/>
    </location>
</feature>
<evidence type="ECO:0000256" key="2">
    <source>
        <dbReference type="ARBA" id="ARBA00023157"/>
    </source>
</evidence>
<feature type="compositionally biased region" description="Polar residues" evidence="3">
    <location>
        <begin position="1529"/>
        <end position="1550"/>
    </location>
</feature>
<feature type="compositionally biased region" description="Basic and acidic residues" evidence="3">
    <location>
        <begin position="672"/>
        <end position="682"/>
    </location>
</feature>
<feature type="region of interest" description="Disordered" evidence="3">
    <location>
        <begin position="1565"/>
        <end position="1584"/>
    </location>
</feature>
<gene>
    <name evidence="7" type="ORF">CINCED_3A010286</name>
</gene>
<feature type="compositionally biased region" description="Low complexity" evidence="3">
    <location>
        <begin position="485"/>
        <end position="496"/>
    </location>
</feature>
<dbReference type="OrthoDB" id="6622485at2759"/>
<accession>A0A5E4NFV3</accession>
<feature type="compositionally biased region" description="Low complexity" evidence="3">
    <location>
        <begin position="685"/>
        <end position="696"/>
    </location>
</feature>
<feature type="compositionally biased region" description="Low complexity" evidence="3">
    <location>
        <begin position="624"/>
        <end position="635"/>
    </location>
</feature>
<proteinExistence type="predicted"/>
<feature type="region of interest" description="Disordered" evidence="3">
    <location>
        <begin position="363"/>
        <end position="541"/>
    </location>
</feature>
<dbReference type="InterPro" id="IPR009011">
    <property type="entry name" value="Man6P_isomerase_rcpt-bd_dom_sf"/>
</dbReference>
<dbReference type="InterPro" id="IPR044865">
    <property type="entry name" value="MRH_dom"/>
</dbReference>
<dbReference type="PROSITE" id="PS51914">
    <property type="entry name" value="MRH"/>
    <property type="match status" value="1"/>
</dbReference>
<name>A0A5E4NFV3_9HEMI</name>